<gene>
    <name evidence="3" type="ORF">PDIGIT_LOCUS2927</name>
</gene>
<dbReference type="OrthoDB" id="3800853at2759"/>
<dbReference type="InterPro" id="IPR011024">
    <property type="entry name" value="G_crystallin-like"/>
</dbReference>
<evidence type="ECO:0000313" key="4">
    <source>
        <dbReference type="Proteomes" id="UP001152607"/>
    </source>
</evidence>
<keyword evidence="2" id="KW-0732">Signal</keyword>
<keyword evidence="4" id="KW-1185">Reference proteome</keyword>
<evidence type="ECO:0000256" key="2">
    <source>
        <dbReference type="SAM" id="SignalP"/>
    </source>
</evidence>
<dbReference type="EMBL" id="CAOQHR010000002">
    <property type="protein sequence ID" value="CAI6303515.1"/>
    <property type="molecule type" value="Genomic_DNA"/>
</dbReference>
<dbReference type="SUPFAM" id="SSF49695">
    <property type="entry name" value="gamma-Crystallin-like"/>
    <property type="match status" value="1"/>
</dbReference>
<sequence>MTLIFTLALAWWVALAAAVPHRAGKVLVKEPAVPATIVVNATLLSHGIEGEVKAANDGDDPVRHGCIATVYEHPNYKGKVWGIEPREMGDTPTSSQCTRVPDNTISAIKFEKENYGGRGFSCYIYENDNCDRDVGYHNWVGDDVADLRNIGWDNRLRTVACYWRSDGFHWDKRQSLASGPQDQAMELYQNAHLRGWYKIYTRSMLDAQECLEIPYGFGISSIQYHSIGQHYCAFYASVRCNQGIQQTYVEFTRTQDYVGYVWEDMINSVKCFKVHGSQALLESESGMIQIPAQETLGDTSEPQVAEKVELVRKHTDPPPTSGPASLFNETESGPQGGKQCIKLFPEPNFRGKWYWYQDEDQMNLPDGYCAYLPGDASISSIKKGDCAIWCAAFKNNVVDCNINIHEHFRITQDWPKLWSSMDSQITHFKCFNTPWNAEKHGTLGVPLD</sequence>
<evidence type="ECO:0000313" key="3">
    <source>
        <dbReference type="EMBL" id="CAI6303515.1"/>
    </source>
</evidence>
<organism evidence="3 4">
    <name type="scientific">Periconia digitata</name>
    <dbReference type="NCBI Taxonomy" id="1303443"/>
    <lineage>
        <taxon>Eukaryota</taxon>
        <taxon>Fungi</taxon>
        <taxon>Dikarya</taxon>
        <taxon>Ascomycota</taxon>
        <taxon>Pezizomycotina</taxon>
        <taxon>Dothideomycetes</taxon>
        <taxon>Pleosporomycetidae</taxon>
        <taxon>Pleosporales</taxon>
        <taxon>Massarineae</taxon>
        <taxon>Periconiaceae</taxon>
        <taxon>Periconia</taxon>
    </lineage>
</organism>
<feature type="chain" id="PRO_5040753033" evidence="2">
    <location>
        <begin position="19"/>
        <end position="448"/>
    </location>
</feature>
<dbReference type="Proteomes" id="UP001152607">
    <property type="component" value="Unassembled WGS sequence"/>
</dbReference>
<dbReference type="AlphaFoldDB" id="A0A9W4XFK9"/>
<evidence type="ECO:0000256" key="1">
    <source>
        <dbReference type="SAM" id="MobiDB-lite"/>
    </source>
</evidence>
<name>A0A9W4XFK9_9PLEO</name>
<dbReference type="Gene3D" id="2.60.20.10">
    <property type="entry name" value="Crystallins"/>
    <property type="match status" value="1"/>
</dbReference>
<protein>
    <submittedName>
        <fullName evidence="3">Uncharacterized protein</fullName>
    </submittedName>
</protein>
<feature type="region of interest" description="Disordered" evidence="1">
    <location>
        <begin position="313"/>
        <end position="336"/>
    </location>
</feature>
<reference evidence="3" key="1">
    <citation type="submission" date="2023-01" db="EMBL/GenBank/DDBJ databases">
        <authorList>
            <person name="Van Ghelder C."/>
            <person name="Rancurel C."/>
        </authorList>
    </citation>
    <scope>NUCLEOTIDE SEQUENCE</scope>
    <source>
        <strain evidence="3">CNCM I-4278</strain>
    </source>
</reference>
<proteinExistence type="predicted"/>
<accession>A0A9W4XFK9</accession>
<feature type="signal peptide" evidence="2">
    <location>
        <begin position="1"/>
        <end position="18"/>
    </location>
</feature>
<comment type="caution">
    <text evidence="3">The sequence shown here is derived from an EMBL/GenBank/DDBJ whole genome shotgun (WGS) entry which is preliminary data.</text>
</comment>